<gene>
    <name evidence="2" type="ORF">GCM10011383_00760</name>
</gene>
<dbReference type="Proteomes" id="UP000632273">
    <property type="component" value="Unassembled WGS sequence"/>
</dbReference>
<sequence>MSTPYLGEIRTIGFSFAPVGWAFCNGQTLSIADNETLFSLLGTTYGGDGQTNFNLPNLQSRVVVGTGTGSGLSAYNPGQQAGTEAVSLNTSHLAPHQHGFVTTLNATTGGTPQNEPSGAYPGTAREALYAVVPTAGAYLGADAIQGSAQPVGGNQPHSNLQPVLALNYIICTDGLFPPHQ</sequence>
<dbReference type="InterPro" id="IPR011083">
    <property type="entry name" value="Phage_tail_collar_dom"/>
</dbReference>
<dbReference type="Gene3D" id="3.90.1340.10">
    <property type="entry name" value="Phage tail collar domain"/>
    <property type="match status" value="1"/>
</dbReference>
<dbReference type="InterPro" id="IPR037053">
    <property type="entry name" value="Phage_tail_collar_dom_sf"/>
</dbReference>
<evidence type="ECO:0000313" key="3">
    <source>
        <dbReference type="Proteomes" id="UP000632273"/>
    </source>
</evidence>
<dbReference type="SUPFAM" id="SSF88874">
    <property type="entry name" value="Receptor-binding domain of short tail fibre protein gp12"/>
    <property type="match status" value="1"/>
</dbReference>
<name>A0ABQ1TFC7_9BACT</name>
<evidence type="ECO:0000313" key="2">
    <source>
        <dbReference type="EMBL" id="GGE93923.1"/>
    </source>
</evidence>
<reference evidence="3" key="1">
    <citation type="journal article" date="2019" name="Int. J. Syst. Evol. Microbiol.">
        <title>The Global Catalogue of Microorganisms (GCM) 10K type strain sequencing project: providing services to taxonomists for standard genome sequencing and annotation.</title>
        <authorList>
            <consortium name="The Broad Institute Genomics Platform"/>
            <consortium name="The Broad Institute Genome Sequencing Center for Infectious Disease"/>
            <person name="Wu L."/>
            <person name="Ma J."/>
        </authorList>
    </citation>
    <scope>NUCLEOTIDE SEQUENCE [LARGE SCALE GENOMIC DNA]</scope>
    <source>
        <strain evidence="3">CGMCC 1.15197</strain>
    </source>
</reference>
<feature type="domain" description="Phage tail collar" evidence="1">
    <location>
        <begin position="7"/>
        <end position="63"/>
    </location>
</feature>
<protein>
    <submittedName>
        <fullName evidence="2">Microcystin dependent protein</fullName>
    </submittedName>
</protein>
<accession>A0ABQ1TFC7</accession>
<keyword evidence="3" id="KW-1185">Reference proteome</keyword>
<dbReference type="Pfam" id="PF07484">
    <property type="entry name" value="Collar"/>
    <property type="match status" value="1"/>
</dbReference>
<organism evidence="2 3">
    <name type="scientific">Hymenobacter cavernae</name>
    <dbReference type="NCBI Taxonomy" id="2044852"/>
    <lineage>
        <taxon>Bacteria</taxon>
        <taxon>Pseudomonadati</taxon>
        <taxon>Bacteroidota</taxon>
        <taxon>Cytophagia</taxon>
        <taxon>Cytophagales</taxon>
        <taxon>Hymenobacteraceae</taxon>
        <taxon>Hymenobacter</taxon>
    </lineage>
</organism>
<dbReference type="RefSeq" id="WP_188809878.1">
    <property type="nucleotide sequence ID" value="NZ_BMHT01000001.1"/>
</dbReference>
<evidence type="ECO:0000259" key="1">
    <source>
        <dbReference type="Pfam" id="PF07484"/>
    </source>
</evidence>
<dbReference type="EMBL" id="BMHT01000001">
    <property type="protein sequence ID" value="GGE93923.1"/>
    <property type="molecule type" value="Genomic_DNA"/>
</dbReference>
<proteinExistence type="predicted"/>
<comment type="caution">
    <text evidence="2">The sequence shown here is derived from an EMBL/GenBank/DDBJ whole genome shotgun (WGS) entry which is preliminary data.</text>
</comment>